<sequence length="115" mass="12095">MAGSRIFIGVTMAIQGIEGVLQQLQATAIQAGQMDRGAAAPGVSFASELKAAIGKISDTQQAARKQAQDFEIGVPGISLNDVMVDLQKSSISLQMGVQVRNKLVSAYQEVMNMAV</sequence>
<accession>A0A2X2HA82</accession>
<evidence type="ECO:0000256" key="2">
    <source>
        <dbReference type="ARBA" id="ARBA00009272"/>
    </source>
</evidence>
<dbReference type="Pfam" id="PF02049">
    <property type="entry name" value="FliE"/>
    <property type="match status" value="1"/>
</dbReference>
<gene>
    <name evidence="5 6" type="primary">fliE</name>
    <name evidence="6" type="ORF">NCTC11544_04644</name>
</gene>
<dbReference type="GO" id="GO:0009425">
    <property type="term" value="C:bacterial-type flagellum basal body"/>
    <property type="evidence" value="ECO:0007669"/>
    <property type="project" value="UniProtKB-SubCell"/>
</dbReference>
<keyword evidence="4 5" id="KW-0975">Bacterial flagellum</keyword>
<comment type="subcellular location">
    <subcellularLocation>
        <location evidence="1 5">Bacterial flagellum basal body</location>
    </subcellularLocation>
</comment>
<dbReference type="GO" id="GO:0071973">
    <property type="term" value="P:bacterial-type flagellum-dependent cell motility"/>
    <property type="evidence" value="ECO:0007669"/>
    <property type="project" value="InterPro"/>
</dbReference>
<dbReference type="GO" id="GO:0003774">
    <property type="term" value="F:cytoskeletal motor activity"/>
    <property type="evidence" value="ECO:0007669"/>
    <property type="project" value="InterPro"/>
</dbReference>
<keyword evidence="6" id="KW-0282">Flagellum</keyword>
<evidence type="ECO:0000256" key="3">
    <source>
        <dbReference type="ARBA" id="ARBA00018024"/>
    </source>
</evidence>
<reference evidence="6 7" key="1">
    <citation type="submission" date="2018-06" db="EMBL/GenBank/DDBJ databases">
        <authorList>
            <consortium name="Pathogen Informatics"/>
            <person name="Doyle S."/>
        </authorList>
    </citation>
    <scope>NUCLEOTIDE SEQUENCE [LARGE SCALE GENOMIC DNA]</scope>
    <source>
        <strain evidence="6 7">NCTC11544</strain>
    </source>
</reference>
<organism evidence="6 7">
    <name type="scientific">Serratia quinivorans</name>
    <dbReference type="NCBI Taxonomy" id="137545"/>
    <lineage>
        <taxon>Bacteria</taxon>
        <taxon>Pseudomonadati</taxon>
        <taxon>Pseudomonadota</taxon>
        <taxon>Gammaproteobacteria</taxon>
        <taxon>Enterobacterales</taxon>
        <taxon>Yersiniaceae</taxon>
        <taxon>Serratia</taxon>
    </lineage>
</organism>
<dbReference type="NCBIfam" id="TIGR00205">
    <property type="entry name" value="fliE"/>
    <property type="match status" value="1"/>
</dbReference>
<dbReference type="InterPro" id="IPR001624">
    <property type="entry name" value="FliE"/>
</dbReference>
<dbReference type="HAMAP" id="MF_00724">
    <property type="entry name" value="FliE"/>
    <property type="match status" value="1"/>
</dbReference>
<evidence type="ECO:0000256" key="5">
    <source>
        <dbReference type="HAMAP-Rule" id="MF_00724"/>
    </source>
</evidence>
<dbReference type="EMBL" id="UGYN01000002">
    <property type="protein sequence ID" value="SUI84771.1"/>
    <property type="molecule type" value="Genomic_DNA"/>
</dbReference>
<evidence type="ECO:0000256" key="1">
    <source>
        <dbReference type="ARBA" id="ARBA00004117"/>
    </source>
</evidence>
<dbReference type="GO" id="GO:0005198">
    <property type="term" value="F:structural molecule activity"/>
    <property type="evidence" value="ECO:0007669"/>
    <property type="project" value="UniProtKB-UniRule"/>
</dbReference>
<dbReference type="Proteomes" id="UP000255529">
    <property type="component" value="Unassembled WGS sequence"/>
</dbReference>
<evidence type="ECO:0000313" key="7">
    <source>
        <dbReference type="Proteomes" id="UP000255529"/>
    </source>
</evidence>
<name>A0A2X2HA82_9GAMM</name>
<evidence type="ECO:0000256" key="4">
    <source>
        <dbReference type="ARBA" id="ARBA00023143"/>
    </source>
</evidence>
<keyword evidence="6" id="KW-0966">Cell projection</keyword>
<evidence type="ECO:0000313" key="6">
    <source>
        <dbReference type="EMBL" id="SUI84771.1"/>
    </source>
</evidence>
<keyword evidence="6" id="KW-0969">Cilium</keyword>
<dbReference type="PRINTS" id="PR01006">
    <property type="entry name" value="FLGHOOKFLIE"/>
</dbReference>
<dbReference type="AlphaFoldDB" id="A0A2X2HA82"/>
<dbReference type="PANTHER" id="PTHR34653:SF1">
    <property type="entry name" value="FLAGELLAR HOOK-BASAL BODY COMPLEX PROTEIN FLIE"/>
    <property type="match status" value="1"/>
</dbReference>
<comment type="similarity">
    <text evidence="2 5">Belongs to the FliE family.</text>
</comment>
<protein>
    <recommendedName>
        <fullName evidence="3 5">Flagellar hook-basal body complex protein FliE</fullName>
    </recommendedName>
</protein>
<proteinExistence type="inferred from homology"/>
<dbReference type="PANTHER" id="PTHR34653">
    <property type="match status" value="1"/>
</dbReference>